<keyword evidence="5" id="KW-0408">Iron</keyword>
<feature type="domain" description="Rieske" evidence="7">
    <location>
        <begin position="58"/>
        <end position="132"/>
    </location>
</feature>
<dbReference type="PRINTS" id="PR00090">
    <property type="entry name" value="RNGDIOXGNASE"/>
</dbReference>
<dbReference type="Gene3D" id="2.102.10.10">
    <property type="entry name" value="Rieske [2Fe-2S] iron-sulphur domain"/>
    <property type="match status" value="1"/>
</dbReference>
<accession>A0A382C7X9</accession>
<keyword evidence="3" id="KW-0479">Metal-binding</keyword>
<name>A0A382C7X9_9ZZZZ</name>
<evidence type="ECO:0000256" key="4">
    <source>
        <dbReference type="ARBA" id="ARBA00023002"/>
    </source>
</evidence>
<evidence type="ECO:0000256" key="3">
    <source>
        <dbReference type="ARBA" id="ARBA00022723"/>
    </source>
</evidence>
<reference evidence="8" key="1">
    <citation type="submission" date="2018-05" db="EMBL/GenBank/DDBJ databases">
        <authorList>
            <person name="Lanie J.A."/>
            <person name="Ng W.-L."/>
            <person name="Kazmierczak K.M."/>
            <person name="Andrzejewski T.M."/>
            <person name="Davidsen T.M."/>
            <person name="Wayne K.J."/>
            <person name="Tettelin H."/>
            <person name="Glass J.I."/>
            <person name="Rusch D."/>
            <person name="Podicherti R."/>
            <person name="Tsui H.-C.T."/>
            <person name="Winkler M.E."/>
        </authorList>
    </citation>
    <scope>NUCLEOTIDE SEQUENCE</scope>
</reference>
<evidence type="ECO:0000256" key="1">
    <source>
        <dbReference type="ARBA" id="ARBA00001962"/>
    </source>
</evidence>
<dbReference type="SUPFAM" id="SSF55961">
    <property type="entry name" value="Bet v1-like"/>
    <property type="match status" value="1"/>
</dbReference>
<comment type="cofactor">
    <cofactor evidence="1">
        <name>Fe cation</name>
        <dbReference type="ChEBI" id="CHEBI:24875"/>
    </cofactor>
</comment>
<keyword evidence="6" id="KW-0411">Iron-sulfur</keyword>
<keyword evidence="2" id="KW-0001">2Fe-2S</keyword>
<dbReference type="Pfam" id="PF00355">
    <property type="entry name" value="Rieske"/>
    <property type="match status" value="1"/>
</dbReference>
<evidence type="ECO:0000259" key="7">
    <source>
        <dbReference type="PROSITE" id="PS51296"/>
    </source>
</evidence>
<dbReference type="AlphaFoldDB" id="A0A382C7X9"/>
<dbReference type="GO" id="GO:0005506">
    <property type="term" value="F:iron ion binding"/>
    <property type="evidence" value="ECO:0007669"/>
    <property type="project" value="InterPro"/>
</dbReference>
<dbReference type="CDD" id="cd03469">
    <property type="entry name" value="Rieske_RO_Alpha_N"/>
    <property type="match status" value="1"/>
</dbReference>
<dbReference type="EMBL" id="UINC01033093">
    <property type="protein sequence ID" value="SVB21821.1"/>
    <property type="molecule type" value="Genomic_DNA"/>
</dbReference>
<evidence type="ECO:0000256" key="6">
    <source>
        <dbReference type="ARBA" id="ARBA00023014"/>
    </source>
</evidence>
<dbReference type="PROSITE" id="PS51296">
    <property type="entry name" value="RIESKE"/>
    <property type="match status" value="1"/>
</dbReference>
<organism evidence="8">
    <name type="scientific">marine metagenome</name>
    <dbReference type="NCBI Taxonomy" id="408172"/>
    <lineage>
        <taxon>unclassified sequences</taxon>
        <taxon>metagenomes</taxon>
        <taxon>ecological metagenomes</taxon>
    </lineage>
</organism>
<dbReference type="InterPro" id="IPR001663">
    <property type="entry name" value="Rng_hydr_dOase-A"/>
</dbReference>
<dbReference type="CDD" id="cd00680">
    <property type="entry name" value="RHO_alpha_C"/>
    <property type="match status" value="1"/>
</dbReference>
<protein>
    <recommendedName>
        <fullName evidence="7">Rieske domain-containing protein</fullName>
    </recommendedName>
</protein>
<dbReference type="InterPro" id="IPR015879">
    <property type="entry name" value="Ring_hydroxy_dOase_asu_C_dom"/>
</dbReference>
<evidence type="ECO:0000313" key="8">
    <source>
        <dbReference type="EMBL" id="SVB21821.1"/>
    </source>
</evidence>
<dbReference type="InterPro" id="IPR036922">
    <property type="entry name" value="Rieske_2Fe-2S_sf"/>
</dbReference>
<dbReference type="GO" id="GO:0051537">
    <property type="term" value="F:2 iron, 2 sulfur cluster binding"/>
    <property type="evidence" value="ECO:0007669"/>
    <property type="project" value="UniProtKB-KW"/>
</dbReference>
<dbReference type="PANTHER" id="PTHR43756:SF5">
    <property type="entry name" value="CHOLINE MONOOXYGENASE, CHLOROPLASTIC"/>
    <property type="match status" value="1"/>
</dbReference>
<dbReference type="Pfam" id="PF00848">
    <property type="entry name" value="Ring_hydroxyl_A"/>
    <property type="match status" value="1"/>
</dbReference>
<evidence type="ECO:0000256" key="5">
    <source>
        <dbReference type="ARBA" id="ARBA00023004"/>
    </source>
</evidence>
<dbReference type="InterPro" id="IPR017941">
    <property type="entry name" value="Rieske_2Fe-2S"/>
</dbReference>
<dbReference type="Gene3D" id="3.90.380.10">
    <property type="entry name" value="Naphthalene 1,2-dioxygenase Alpha Subunit, Chain A, domain 1"/>
    <property type="match status" value="2"/>
</dbReference>
<evidence type="ECO:0000256" key="2">
    <source>
        <dbReference type="ARBA" id="ARBA00022714"/>
    </source>
</evidence>
<proteinExistence type="predicted"/>
<dbReference type="PANTHER" id="PTHR43756">
    <property type="entry name" value="CHOLINE MONOOXYGENASE, CHLOROPLASTIC"/>
    <property type="match status" value="1"/>
</dbReference>
<dbReference type="SUPFAM" id="SSF50022">
    <property type="entry name" value="ISP domain"/>
    <property type="match status" value="1"/>
</dbReference>
<gene>
    <name evidence="8" type="ORF">METZ01_LOCUS174675</name>
</gene>
<dbReference type="GO" id="GO:0016491">
    <property type="term" value="F:oxidoreductase activity"/>
    <property type="evidence" value="ECO:0007669"/>
    <property type="project" value="UniProtKB-KW"/>
</dbReference>
<sequence>MINFTKQRLSTEAYSRKATYNMSRLPVEQASTLIPDAYTAAEFFSLEQEKVFASGWVAVCCLPQVRKPGNIIVTDVAGRSILVVFDKKGNLRAFYNFCRHRGSKLLEENCQRKSIRCPYHGWVYGLDGQCLGTTMFKKEKLFGSINDLLDSSQFDKKDYGLFPVNVQSWGFLVFVNLNPEPTPLEEWLGDLPQKFKSHDLNDWTIVSRKNYDVFANYKLISENFMEYYHLPFVHPELSDISRVEDHHRCQGAGMYTGMLTSPVSMDVNSVWLNLPAVEGLAEEHQTCAYHICIFPNVTFTLLPNHVFCTINDPVSADQTRERTFMLTHPGALDNEKYDEMFEELAIFWDMVNTQDLGIVERVQAGLSNTAYSGGRMCYQFEEPLHRYQNWVADRMCDIHRVPIGD</sequence>
<keyword evidence="4" id="KW-0560">Oxidoreductase</keyword>